<dbReference type="Proteomes" id="UP000198853">
    <property type="component" value="Unassembled WGS sequence"/>
</dbReference>
<dbReference type="PANTHER" id="PTHR43877:SF2">
    <property type="entry name" value="AMINOALKYLPHOSPHONATE N-ACETYLTRANSFERASE-RELATED"/>
    <property type="match status" value="1"/>
</dbReference>
<evidence type="ECO:0000256" key="1">
    <source>
        <dbReference type="ARBA" id="ARBA00022679"/>
    </source>
</evidence>
<reference evidence="4 5" key="1">
    <citation type="submission" date="2016-10" db="EMBL/GenBank/DDBJ databases">
        <authorList>
            <person name="de Groot N.N."/>
        </authorList>
    </citation>
    <scope>NUCLEOTIDE SEQUENCE [LARGE SCALE GENOMIC DNA]</scope>
    <source>
        <strain evidence="4 5">DSM 21771</strain>
    </source>
</reference>
<keyword evidence="5" id="KW-1185">Reference proteome</keyword>
<dbReference type="AlphaFoldDB" id="A0A1G8L158"/>
<feature type="domain" description="N-acetyltransferase" evidence="3">
    <location>
        <begin position="1"/>
        <end position="167"/>
    </location>
</feature>
<name>A0A1G8L158_9BACI</name>
<dbReference type="RefSeq" id="WP_090396315.1">
    <property type="nucleotide sequence ID" value="NZ_FNEN01000002.1"/>
</dbReference>
<dbReference type="OrthoDB" id="9796381at2"/>
<dbReference type="InterPro" id="IPR050832">
    <property type="entry name" value="Bact_Acetyltransf"/>
</dbReference>
<organism evidence="4 5">
    <name type="scientific">Natribacillus halophilus</name>
    <dbReference type="NCBI Taxonomy" id="549003"/>
    <lineage>
        <taxon>Bacteria</taxon>
        <taxon>Bacillati</taxon>
        <taxon>Bacillota</taxon>
        <taxon>Bacilli</taxon>
        <taxon>Bacillales</taxon>
        <taxon>Bacillaceae</taxon>
        <taxon>Natribacillus</taxon>
    </lineage>
</organism>
<dbReference type="GO" id="GO:0016747">
    <property type="term" value="F:acyltransferase activity, transferring groups other than amino-acyl groups"/>
    <property type="evidence" value="ECO:0007669"/>
    <property type="project" value="InterPro"/>
</dbReference>
<keyword evidence="1" id="KW-0808">Transferase</keyword>
<evidence type="ECO:0000313" key="5">
    <source>
        <dbReference type="Proteomes" id="UP000198853"/>
    </source>
</evidence>
<dbReference type="PROSITE" id="PS51186">
    <property type="entry name" value="GNAT"/>
    <property type="match status" value="1"/>
</dbReference>
<dbReference type="Pfam" id="PF00583">
    <property type="entry name" value="Acetyltransf_1"/>
    <property type="match status" value="1"/>
</dbReference>
<dbReference type="Gene3D" id="3.40.630.30">
    <property type="match status" value="1"/>
</dbReference>
<protein>
    <submittedName>
        <fullName evidence="4">N-acetylglutamate synthase, GNAT family</fullName>
    </submittedName>
</protein>
<dbReference type="InterPro" id="IPR016181">
    <property type="entry name" value="Acyl_CoA_acyltransferase"/>
</dbReference>
<dbReference type="InterPro" id="IPR000182">
    <property type="entry name" value="GNAT_dom"/>
</dbReference>
<accession>A0A1G8L158</accession>
<dbReference type="EMBL" id="FNEN01000002">
    <property type="protein sequence ID" value="SDI49363.1"/>
    <property type="molecule type" value="Genomic_DNA"/>
</dbReference>
<dbReference type="CDD" id="cd04301">
    <property type="entry name" value="NAT_SF"/>
    <property type="match status" value="1"/>
</dbReference>
<keyword evidence="2" id="KW-0012">Acyltransferase</keyword>
<sequence length="172" mass="19707">MIRQASNEDIEAIMAIASKAVQVMNAEGSDQWNESYPTVEHFLQDIEEHTLFVMENDQRTVGFITIDQDIPQRFEHLSWSYPDHEAGTFHRLAVDPAVRNIGVAAELIRFAEAKCQDEGLKAMKIDTYALNKKARHLFERLGYNLVGYSRGGTDRTQPFYYYEKVLTDEEAG</sequence>
<evidence type="ECO:0000313" key="4">
    <source>
        <dbReference type="EMBL" id="SDI49363.1"/>
    </source>
</evidence>
<dbReference type="PANTHER" id="PTHR43877">
    <property type="entry name" value="AMINOALKYLPHOSPHONATE N-ACETYLTRANSFERASE-RELATED-RELATED"/>
    <property type="match status" value="1"/>
</dbReference>
<proteinExistence type="predicted"/>
<dbReference type="SUPFAM" id="SSF55729">
    <property type="entry name" value="Acyl-CoA N-acyltransferases (Nat)"/>
    <property type="match status" value="1"/>
</dbReference>
<evidence type="ECO:0000259" key="3">
    <source>
        <dbReference type="PROSITE" id="PS51186"/>
    </source>
</evidence>
<gene>
    <name evidence="4" type="ORF">SAMN04488123_102426</name>
</gene>
<evidence type="ECO:0000256" key="2">
    <source>
        <dbReference type="ARBA" id="ARBA00023315"/>
    </source>
</evidence>